<dbReference type="EMBL" id="ANHY01000005">
    <property type="protein sequence ID" value="EKV31853.1"/>
    <property type="molecule type" value="Genomic_DNA"/>
</dbReference>
<dbReference type="AlphaFoldDB" id="K9HNE4"/>
<dbReference type="SUPFAM" id="SSF88946">
    <property type="entry name" value="Sigma2 domain of RNA polymerase sigma factors"/>
    <property type="match status" value="1"/>
</dbReference>
<evidence type="ECO:0000259" key="5">
    <source>
        <dbReference type="Pfam" id="PF04542"/>
    </source>
</evidence>
<keyword evidence="2" id="KW-0805">Transcription regulation</keyword>
<evidence type="ECO:0000256" key="1">
    <source>
        <dbReference type="ARBA" id="ARBA00010641"/>
    </source>
</evidence>
<dbReference type="InterPro" id="IPR013325">
    <property type="entry name" value="RNA_pol_sigma_r2"/>
</dbReference>
<gene>
    <name evidence="7" type="ORF">C882_3605</name>
</gene>
<dbReference type="Gene3D" id="1.10.10.10">
    <property type="entry name" value="Winged helix-like DNA-binding domain superfamily/Winged helix DNA-binding domain"/>
    <property type="match status" value="1"/>
</dbReference>
<dbReference type="InterPro" id="IPR039425">
    <property type="entry name" value="RNA_pol_sigma-70-like"/>
</dbReference>
<dbReference type="NCBIfam" id="TIGR02937">
    <property type="entry name" value="sigma70-ECF"/>
    <property type="match status" value="1"/>
</dbReference>
<sequence>MRHDRNMLAVYLAHRGALVSYANGIVGDVGRSEDVVQEAWLRFGEAAEARPFEEPVGYLYRIVRNLAIDSRRRRLREERVLTSGPADAVLNAADDTLSPEAAATVRAEVQRLAEAMAELPERTRVALEMRRFGGCKLKDIADHLGVSVTTAHEIVAQGIDHCRRRVRSGS</sequence>
<evidence type="ECO:0000313" key="8">
    <source>
        <dbReference type="Proteomes" id="UP000009881"/>
    </source>
</evidence>
<dbReference type="RefSeq" id="WP_009539722.1">
    <property type="nucleotide sequence ID" value="NZ_ANHY01000005.1"/>
</dbReference>
<evidence type="ECO:0000313" key="7">
    <source>
        <dbReference type="EMBL" id="EKV31853.1"/>
    </source>
</evidence>
<feature type="domain" description="RNA polymerase sigma-70 region 2" evidence="5">
    <location>
        <begin position="11"/>
        <end position="75"/>
    </location>
</feature>
<evidence type="ECO:0000259" key="6">
    <source>
        <dbReference type="Pfam" id="PF08281"/>
    </source>
</evidence>
<dbReference type="Gene3D" id="1.10.1740.10">
    <property type="match status" value="1"/>
</dbReference>
<dbReference type="PANTHER" id="PTHR43133:SF63">
    <property type="entry name" value="RNA POLYMERASE SIGMA FACTOR FECI-RELATED"/>
    <property type="match status" value="1"/>
</dbReference>
<dbReference type="InterPro" id="IPR007627">
    <property type="entry name" value="RNA_pol_sigma70_r2"/>
</dbReference>
<dbReference type="STRING" id="1238182.C882_3605"/>
<name>K9HNE4_9PROT</name>
<keyword evidence="3" id="KW-0731">Sigma factor</keyword>
<dbReference type="GO" id="GO:0006352">
    <property type="term" value="P:DNA-templated transcription initiation"/>
    <property type="evidence" value="ECO:0007669"/>
    <property type="project" value="InterPro"/>
</dbReference>
<feature type="domain" description="RNA polymerase sigma factor 70 region 4 type 2" evidence="6">
    <location>
        <begin position="110"/>
        <end position="152"/>
    </location>
</feature>
<dbReference type="CDD" id="cd06171">
    <property type="entry name" value="Sigma70_r4"/>
    <property type="match status" value="1"/>
</dbReference>
<proteinExistence type="inferred from homology"/>
<dbReference type="Proteomes" id="UP000009881">
    <property type="component" value="Unassembled WGS sequence"/>
</dbReference>
<evidence type="ECO:0000256" key="2">
    <source>
        <dbReference type="ARBA" id="ARBA00023015"/>
    </source>
</evidence>
<reference evidence="7 8" key="1">
    <citation type="journal article" date="2013" name="Genome Announc.">
        <title>Draft Genome Sequence of an Alphaproteobacterium, Caenispirillum salinarum AK4(T), Isolated from a Solar Saltern.</title>
        <authorList>
            <person name="Khatri I."/>
            <person name="Singh A."/>
            <person name="Korpole S."/>
            <person name="Pinnaka A.K."/>
            <person name="Subramanian S."/>
        </authorList>
    </citation>
    <scope>NUCLEOTIDE SEQUENCE [LARGE SCALE GENOMIC DNA]</scope>
    <source>
        <strain evidence="7 8">AK4</strain>
    </source>
</reference>
<dbReference type="SUPFAM" id="SSF88659">
    <property type="entry name" value="Sigma3 and sigma4 domains of RNA polymerase sigma factors"/>
    <property type="match status" value="1"/>
</dbReference>
<dbReference type="InterPro" id="IPR013324">
    <property type="entry name" value="RNA_pol_sigma_r3/r4-like"/>
</dbReference>
<keyword evidence="4" id="KW-0804">Transcription</keyword>
<protein>
    <submittedName>
        <fullName evidence="7">Sigma-24 FecI protein</fullName>
    </submittedName>
</protein>
<dbReference type="GO" id="GO:0016987">
    <property type="term" value="F:sigma factor activity"/>
    <property type="evidence" value="ECO:0007669"/>
    <property type="project" value="UniProtKB-KW"/>
</dbReference>
<evidence type="ECO:0000256" key="4">
    <source>
        <dbReference type="ARBA" id="ARBA00023163"/>
    </source>
</evidence>
<comment type="similarity">
    <text evidence="1">Belongs to the sigma-70 factor family. ECF subfamily.</text>
</comment>
<comment type="caution">
    <text evidence="7">The sequence shown here is derived from an EMBL/GenBank/DDBJ whole genome shotgun (WGS) entry which is preliminary data.</text>
</comment>
<accession>K9HNE4</accession>
<keyword evidence="8" id="KW-1185">Reference proteome</keyword>
<dbReference type="InterPro" id="IPR036388">
    <property type="entry name" value="WH-like_DNA-bd_sf"/>
</dbReference>
<evidence type="ECO:0000256" key="3">
    <source>
        <dbReference type="ARBA" id="ARBA00023082"/>
    </source>
</evidence>
<dbReference type="eggNOG" id="COG1595">
    <property type="taxonomic scope" value="Bacteria"/>
</dbReference>
<dbReference type="PANTHER" id="PTHR43133">
    <property type="entry name" value="RNA POLYMERASE ECF-TYPE SIGMA FACTO"/>
    <property type="match status" value="1"/>
</dbReference>
<dbReference type="InterPro" id="IPR013249">
    <property type="entry name" value="RNA_pol_sigma70_r4_t2"/>
</dbReference>
<dbReference type="GO" id="GO:0003677">
    <property type="term" value="F:DNA binding"/>
    <property type="evidence" value="ECO:0007669"/>
    <property type="project" value="InterPro"/>
</dbReference>
<dbReference type="Pfam" id="PF08281">
    <property type="entry name" value="Sigma70_r4_2"/>
    <property type="match status" value="1"/>
</dbReference>
<organism evidence="7 8">
    <name type="scientific">Caenispirillum salinarum AK4</name>
    <dbReference type="NCBI Taxonomy" id="1238182"/>
    <lineage>
        <taxon>Bacteria</taxon>
        <taxon>Pseudomonadati</taxon>
        <taxon>Pseudomonadota</taxon>
        <taxon>Alphaproteobacteria</taxon>
        <taxon>Rhodospirillales</taxon>
        <taxon>Novispirillaceae</taxon>
        <taxon>Caenispirillum</taxon>
    </lineage>
</organism>
<dbReference type="InterPro" id="IPR014284">
    <property type="entry name" value="RNA_pol_sigma-70_dom"/>
</dbReference>
<dbReference type="Pfam" id="PF04542">
    <property type="entry name" value="Sigma70_r2"/>
    <property type="match status" value="1"/>
</dbReference>